<keyword evidence="1" id="KW-1133">Transmembrane helix</keyword>
<name>A0A064BV64_STREE</name>
<evidence type="ECO:0000313" key="5">
    <source>
        <dbReference type="Proteomes" id="UP000315060"/>
    </source>
</evidence>
<protein>
    <submittedName>
        <fullName evidence="3">Conjugal transfer protein TrbL</fullName>
    </submittedName>
    <submittedName>
        <fullName evidence="2">Membrane protein</fullName>
    </submittedName>
</protein>
<organism evidence="2 4">
    <name type="scientific">Streptococcus pneumoniae</name>
    <dbReference type="NCBI Taxonomy" id="1313"/>
    <lineage>
        <taxon>Bacteria</taxon>
        <taxon>Bacillati</taxon>
        <taxon>Bacillota</taxon>
        <taxon>Bacilli</taxon>
        <taxon>Lactobacillales</taxon>
        <taxon>Streptococcaceae</taxon>
        <taxon>Streptococcus</taxon>
    </lineage>
</organism>
<dbReference type="EMBL" id="CMWB01000060">
    <property type="protein sequence ID" value="CKJ33069.1"/>
    <property type="molecule type" value="Genomic_DNA"/>
</dbReference>
<reference evidence="3 5" key="2">
    <citation type="submission" date="2019-07" db="EMBL/GenBank/DDBJ databases">
        <authorList>
            <person name="Mohale T."/>
        </authorList>
    </citation>
    <scope>NUCLEOTIDE SEQUENCE [LARGE SCALE GENOMIC DNA]</scope>
    <source>
        <strain evidence="3 5">NTPn 59</strain>
    </source>
</reference>
<feature type="transmembrane region" description="Helical" evidence="1">
    <location>
        <begin position="33"/>
        <end position="52"/>
    </location>
</feature>
<evidence type="ECO:0000313" key="3">
    <source>
        <dbReference type="EMBL" id="TVX70235.1"/>
    </source>
</evidence>
<dbReference type="AlphaFoldDB" id="A0A064BV64"/>
<sequence length="249" mass="26961">MNLDIRELTSSLSSYGSATNQAVNMMADAVRPIGYILLGLFFWFEMASWSQMVKSRGGSLTQKIWLEALMKYLFAFIMISASSQICDAILELLNIIVKVIAHVTPTVKATIDSNISGGKGIVEKTIITFVGKAVSGVANVILGIIVFLRYLDLYMLKALAPLLVAFFMMDSLRSVTINFLKYFAASALIGVILIIVSVVYDSIVAADILKVTTGSSDSWGTAFASIAKGVIYIFVMVGSSRKAKQLLGV</sequence>
<comment type="caution">
    <text evidence="2">The sequence shown here is derived from an EMBL/GenBank/DDBJ whole genome shotgun (WGS) entry which is preliminary data.</text>
</comment>
<keyword evidence="1" id="KW-0812">Transmembrane</keyword>
<feature type="transmembrane region" description="Helical" evidence="1">
    <location>
        <begin position="126"/>
        <end position="148"/>
    </location>
</feature>
<gene>
    <name evidence="3" type="ORF">AZJ28_05690</name>
    <name evidence="2" type="ORF">ERS096071_02093</name>
</gene>
<evidence type="ECO:0000313" key="4">
    <source>
        <dbReference type="Proteomes" id="UP000045541"/>
    </source>
</evidence>
<feature type="transmembrane region" description="Helical" evidence="1">
    <location>
        <begin position="72"/>
        <end position="90"/>
    </location>
</feature>
<dbReference type="EMBL" id="VMYC01000091">
    <property type="protein sequence ID" value="TVX70235.1"/>
    <property type="molecule type" value="Genomic_DNA"/>
</dbReference>
<evidence type="ECO:0000256" key="1">
    <source>
        <dbReference type="SAM" id="Phobius"/>
    </source>
</evidence>
<feature type="transmembrane region" description="Helical" evidence="1">
    <location>
        <begin position="179"/>
        <end position="199"/>
    </location>
</feature>
<dbReference type="Proteomes" id="UP000045541">
    <property type="component" value="Unassembled WGS sequence"/>
</dbReference>
<feature type="transmembrane region" description="Helical" evidence="1">
    <location>
        <begin position="219"/>
        <end position="237"/>
    </location>
</feature>
<proteinExistence type="predicted"/>
<feature type="transmembrane region" description="Helical" evidence="1">
    <location>
        <begin position="154"/>
        <end position="172"/>
    </location>
</feature>
<accession>A0A064BV64</accession>
<dbReference type="Proteomes" id="UP000315060">
    <property type="component" value="Unassembled WGS sequence"/>
</dbReference>
<reference evidence="2 4" key="1">
    <citation type="submission" date="2015-03" db="EMBL/GenBank/DDBJ databases">
        <authorList>
            <consortium name="Pathogen Informatics"/>
            <person name="Murphy D."/>
        </authorList>
    </citation>
    <scope>NUCLEOTIDE SEQUENCE [LARGE SCALE GENOMIC DNA]</scope>
    <source>
        <strain evidence="2 4">0310</strain>
    </source>
</reference>
<evidence type="ECO:0000313" key="2">
    <source>
        <dbReference type="EMBL" id="CKJ33069.1"/>
    </source>
</evidence>
<keyword evidence="1" id="KW-0472">Membrane</keyword>